<dbReference type="PATRIC" id="fig|315405.11.peg.2513"/>
<comment type="caution">
    <text evidence="2">The sequence shown here is derived from an EMBL/GenBank/DDBJ whole genome shotgun (WGS) entry which is preliminary data.</text>
</comment>
<sequence length="842" mass="96673">MELVKNHLYPFFWQHGEEEEVLIEYVEKIYQSGMRGLCVESRPHPNFVGEKWWKDLGIIIRECQKRDMKIWVLDDSHFPTGFANGKIKENYPDYLKQYLAMRRFDIVGPMKGARIDASQLKGRPWEIGQAEMIDVIGVYLAERSTGNRAGDPIKTETLVDITENFQGDTIYLDIPTGDWSVFVVFSTHEGGEESTKDYLNPLVSEATQILIDEVYEKHFKHVGQYFGDTITAFFSDEPRFGNVKGTDATIGKKNMVLPWRPKLEKELEFDNKFLPLLWIPTDNKAEREVRYAYMDLVTREYNKNFTKVLADWCELHGVAYLGHNIEDNGAHARLGYGTGHFFRGQEAQHFSGIDVIGGQVVPGMNYHHDAYQTGGSNGEFYHYALAKLGASAADLYPHKKGRAMCEAFGAYGWNEGLKTMKWIADHLIVRGINYLVPHAFNPKEYPDFDCPPHFYARGNNPQYRYMTYFSDYVNRLMSMFSDGSHKAPVALFYPAEFEWVGDYMPVEVPARVLTQHQIDFDIISNDLLQTASFQNKKLVINQHEFDVLVIPYAEYLPKVVVNALNNVLLSGTEVIFLKEYPENVAELVKNPQLANLSELPDILEESTEIRLSKYYPELVYYHYQKNDKDYWMFFNESLSQTIDAQVYFSFSEKPSYAYEAYDDVKKEIVNNQLILAPYQTIVWVFDNENHTEISQEEKSNLDEALTPNWEIELASAKEYPKFNVIGKMAKLKPINTLPSYDRITGTVAYTATVNLDNVEQICKIDLGAAYEVAQVLINGKSAGVRIAPPYIFDVTNLFHEGENTIRIEVTNTLGTQFRGGLNQYLLVEPFGLTETVKIARRK</sequence>
<proteinExistence type="predicted"/>
<evidence type="ECO:0000313" key="4">
    <source>
        <dbReference type="Proteomes" id="UP000071927"/>
    </source>
</evidence>
<dbReference type="SUPFAM" id="SSF49785">
    <property type="entry name" value="Galactose-binding domain-like"/>
    <property type="match status" value="1"/>
</dbReference>
<evidence type="ECO:0000313" key="3">
    <source>
        <dbReference type="Proteomes" id="UP000070198"/>
    </source>
</evidence>
<evidence type="ECO:0000313" key="2">
    <source>
        <dbReference type="EMBL" id="KXU10176.1"/>
    </source>
</evidence>
<dbReference type="PANTHER" id="PTHR36848:SF2">
    <property type="entry name" value="SECRETED PROTEIN"/>
    <property type="match status" value="1"/>
</dbReference>
<dbReference type="PANTHER" id="PTHR36848">
    <property type="entry name" value="DNA-BINDING PROTEIN (PUTATIVE SECRETED PROTEIN)-RELATED"/>
    <property type="match status" value="1"/>
</dbReference>
<dbReference type="NCBIfam" id="NF045579">
    <property type="entry name" value="rhamnoside_JR"/>
    <property type="match status" value="1"/>
</dbReference>
<protein>
    <submittedName>
        <fullName evidence="2">Putative alpha-L-rhamnosidase</fullName>
    </submittedName>
</protein>
<organism evidence="2 4">
    <name type="scientific">Streptococcus gallolyticus</name>
    <dbReference type="NCBI Taxonomy" id="315405"/>
    <lineage>
        <taxon>Bacteria</taxon>
        <taxon>Bacillati</taxon>
        <taxon>Bacillota</taxon>
        <taxon>Bacilli</taxon>
        <taxon>Lactobacillales</taxon>
        <taxon>Streptococcaceae</taxon>
        <taxon>Streptococcus</taxon>
    </lineage>
</organism>
<reference evidence="3 4" key="1">
    <citation type="submission" date="2016-01" db="EMBL/GenBank/DDBJ databases">
        <title>Highly variable Streptococcus oralis are common among viridans streptococci isolated from primates.</title>
        <authorList>
            <person name="Denapaite D."/>
            <person name="Rieger M."/>
            <person name="Koendgen S."/>
            <person name="Brueckner R."/>
            <person name="Ochigava I."/>
            <person name="Kappeler P."/>
            <person name="Maetz-Rensing K."/>
            <person name="Leendertz F."/>
            <person name="Hakenbeck R."/>
        </authorList>
    </citation>
    <scope>NUCLEOTIDE SEQUENCE [LARGE SCALE GENOMIC DNA]</scope>
    <source>
        <strain evidence="1 3">DD02</strain>
        <strain evidence="2 4">DD03</strain>
    </source>
</reference>
<dbReference type="InterPro" id="IPR053161">
    <property type="entry name" value="Ulvan_degrading_GH"/>
</dbReference>
<name>A0A139R609_9STRE</name>
<dbReference type="InterPro" id="IPR008979">
    <property type="entry name" value="Galactose-bd-like_sf"/>
</dbReference>
<dbReference type="EMBL" id="LQXV01000098">
    <property type="protein sequence ID" value="KXU10176.1"/>
    <property type="molecule type" value="Genomic_DNA"/>
</dbReference>
<dbReference type="Gene3D" id="2.60.120.260">
    <property type="entry name" value="Galactose-binding domain-like"/>
    <property type="match status" value="1"/>
</dbReference>
<accession>A0A139R609</accession>
<dbReference type="Proteomes" id="UP000070198">
    <property type="component" value="Unassembled WGS sequence"/>
</dbReference>
<dbReference type="EMBL" id="LQOF01000446">
    <property type="protein sequence ID" value="KXT63728.1"/>
    <property type="molecule type" value="Genomic_DNA"/>
</dbReference>
<dbReference type="RefSeq" id="WP_061459256.1">
    <property type="nucleotide sequence ID" value="NZ_KQ968760.1"/>
</dbReference>
<dbReference type="Proteomes" id="UP000071927">
    <property type="component" value="Unassembled WGS sequence"/>
</dbReference>
<evidence type="ECO:0000313" key="1">
    <source>
        <dbReference type="EMBL" id="KXT63728.1"/>
    </source>
</evidence>
<gene>
    <name evidence="1" type="ORF">SGADD02_02152</name>
    <name evidence="2" type="ORF">SGADD03_00298</name>
</gene>
<dbReference type="AlphaFoldDB" id="A0A139R609"/>